<proteinExistence type="predicted"/>
<sequence>MGLADFLVRSAYQMGKTPLLPIFAASLGASDSLVGLIVSVSTLTGMIFKPVIGFLSDMWGRKSWLLVGTAFFTFMPFVYTFVDSTQALFTVRLIHGFATAIYGPVSLAYVAESTKERKGEVLGWFGMAKTSGYVIGPLTAGWLLLHLDPEEVFTIIGILSSVAFLPVLLLSENKLSRQNTGYSSLPKKFLSTIRFGVESSIVWISGALEGWVYLTVYAVKAFLPIYGLTEGFNVFQIGIFFAIQELIHIIINPVGGKLGDKFGYLLTIIVGMLVMACAIFYIPSAKHLVTLLGVASLIGLAQALVFPSTLAMISLRFTAQGVATGMAISGSLKNAGKVAGPIIAGLFITVFDYDLTLRGMGIFLGLSALALAIALKLRYDPTRTRL</sequence>
<feature type="domain" description="Major facilitator superfamily (MFS) profile" evidence="8">
    <location>
        <begin position="1"/>
        <end position="385"/>
    </location>
</feature>
<accession>A0A382D1U5</accession>
<keyword evidence="6 7" id="KW-0472">Membrane</keyword>
<dbReference type="PROSITE" id="PS50850">
    <property type="entry name" value="MFS"/>
    <property type="match status" value="1"/>
</dbReference>
<evidence type="ECO:0000256" key="5">
    <source>
        <dbReference type="ARBA" id="ARBA00022989"/>
    </source>
</evidence>
<feature type="transmembrane region" description="Helical" evidence="7">
    <location>
        <begin position="64"/>
        <end position="82"/>
    </location>
</feature>
<comment type="subcellular location">
    <subcellularLocation>
        <location evidence="1">Cell membrane</location>
        <topology evidence="1">Multi-pass membrane protein</topology>
    </subcellularLocation>
</comment>
<evidence type="ECO:0000313" key="9">
    <source>
        <dbReference type="EMBL" id="SVB31553.1"/>
    </source>
</evidence>
<evidence type="ECO:0000259" key="8">
    <source>
        <dbReference type="PROSITE" id="PS50850"/>
    </source>
</evidence>
<dbReference type="PROSITE" id="PS00216">
    <property type="entry name" value="SUGAR_TRANSPORT_1"/>
    <property type="match status" value="1"/>
</dbReference>
<dbReference type="InterPro" id="IPR011701">
    <property type="entry name" value="MFS"/>
</dbReference>
<dbReference type="InterPro" id="IPR005829">
    <property type="entry name" value="Sugar_transporter_CS"/>
</dbReference>
<dbReference type="EMBL" id="UINC01036895">
    <property type="protein sequence ID" value="SVB31553.1"/>
    <property type="molecule type" value="Genomic_DNA"/>
</dbReference>
<keyword evidence="5 7" id="KW-1133">Transmembrane helix</keyword>
<dbReference type="CDD" id="cd17325">
    <property type="entry name" value="MFS_MdtG_SLC18_like"/>
    <property type="match status" value="1"/>
</dbReference>
<dbReference type="InterPro" id="IPR001958">
    <property type="entry name" value="Tet-R_TetA/multi-R_MdtG-like"/>
</dbReference>
<organism evidence="9">
    <name type="scientific">marine metagenome</name>
    <dbReference type="NCBI Taxonomy" id="408172"/>
    <lineage>
        <taxon>unclassified sequences</taxon>
        <taxon>metagenomes</taxon>
        <taxon>ecological metagenomes</taxon>
    </lineage>
</organism>
<feature type="transmembrane region" description="Helical" evidence="7">
    <location>
        <begin position="88"/>
        <end position="110"/>
    </location>
</feature>
<dbReference type="Gene3D" id="1.20.1250.20">
    <property type="entry name" value="MFS general substrate transporter like domains"/>
    <property type="match status" value="2"/>
</dbReference>
<feature type="transmembrane region" description="Helical" evidence="7">
    <location>
        <begin position="334"/>
        <end position="351"/>
    </location>
</feature>
<dbReference type="GO" id="GO:0005886">
    <property type="term" value="C:plasma membrane"/>
    <property type="evidence" value="ECO:0007669"/>
    <property type="project" value="UniProtKB-SubCell"/>
</dbReference>
<dbReference type="InterPro" id="IPR050171">
    <property type="entry name" value="MFS_Transporters"/>
</dbReference>
<keyword evidence="2" id="KW-0813">Transport</keyword>
<keyword evidence="3" id="KW-1003">Cell membrane</keyword>
<evidence type="ECO:0000256" key="2">
    <source>
        <dbReference type="ARBA" id="ARBA00022448"/>
    </source>
</evidence>
<feature type="transmembrane region" description="Helical" evidence="7">
    <location>
        <begin position="288"/>
        <end position="313"/>
    </location>
</feature>
<feature type="transmembrane region" description="Helical" evidence="7">
    <location>
        <begin position="234"/>
        <end position="251"/>
    </location>
</feature>
<keyword evidence="4 7" id="KW-0812">Transmembrane</keyword>
<dbReference type="GO" id="GO:0022857">
    <property type="term" value="F:transmembrane transporter activity"/>
    <property type="evidence" value="ECO:0007669"/>
    <property type="project" value="InterPro"/>
</dbReference>
<evidence type="ECO:0000256" key="7">
    <source>
        <dbReference type="SAM" id="Phobius"/>
    </source>
</evidence>
<dbReference type="Pfam" id="PF07690">
    <property type="entry name" value="MFS_1"/>
    <property type="match status" value="1"/>
</dbReference>
<evidence type="ECO:0000256" key="1">
    <source>
        <dbReference type="ARBA" id="ARBA00004651"/>
    </source>
</evidence>
<feature type="transmembrane region" description="Helical" evidence="7">
    <location>
        <begin position="151"/>
        <end position="171"/>
    </location>
</feature>
<dbReference type="AlphaFoldDB" id="A0A382D1U5"/>
<reference evidence="9" key="1">
    <citation type="submission" date="2018-05" db="EMBL/GenBank/DDBJ databases">
        <authorList>
            <person name="Lanie J.A."/>
            <person name="Ng W.-L."/>
            <person name="Kazmierczak K.M."/>
            <person name="Andrzejewski T.M."/>
            <person name="Davidsen T.M."/>
            <person name="Wayne K.J."/>
            <person name="Tettelin H."/>
            <person name="Glass J.I."/>
            <person name="Rusch D."/>
            <person name="Podicherti R."/>
            <person name="Tsui H.-C.T."/>
            <person name="Winkler M.E."/>
        </authorList>
    </citation>
    <scope>NUCLEOTIDE SEQUENCE</scope>
</reference>
<feature type="transmembrane region" description="Helical" evidence="7">
    <location>
        <begin position="192"/>
        <end position="214"/>
    </location>
</feature>
<dbReference type="PRINTS" id="PR01035">
    <property type="entry name" value="TCRTETA"/>
</dbReference>
<evidence type="ECO:0000256" key="3">
    <source>
        <dbReference type="ARBA" id="ARBA00022475"/>
    </source>
</evidence>
<evidence type="ECO:0000256" key="4">
    <source>
        <dbReference type="ARBA" id="ARBA00022692"/>
    </source>
</evidence>
<evidence type="ECO:0000256" key="6">
    <source>
        <dbReference type="ARBA" id="ARBA00023136"/>
    </source>
</evidence>
<dbReference type="SUPFAM" id="SSF103473">
    <property type="entry name" value="MFS general substrate transporter"/>
    <property type="match status" value="1"/>
</dbReference>
<name>A0A382D1U5_9ZZZZ</name>
<feature type="transmembrane region" description="Helical" evidence="7">
    <location>
        <begin position="122"/>
        <end position="145"/>
    </location>
</feature>
<feature type="transmembrane region" description="Helical" evidence="7">
    <location>
        <begin position="263"/>
        <end position="282"/>
    </location>
</feature>
<dbReference type="InterPro" id="IPR020846">
    <property type="entry name" value="MFS_dom"/>
</dbReference>
<dbReference type="PANTHER" id="PTHR23517">
    <property type="entry name" value="RESISTANCE PROTEIN MDTM, PUTATIVE-RELATED-RELATED"/>
    <property type="match status" value="1"/>
</dbReference>
<dbReference type="InterPro" id="IPR036259">
    <property type="entry name" value="MFS_trans_sf"/>
</dbReference>
<protein>
    <recommendedName>
        <fullName evidence="8">Major facilitator superfamily (MFS) profile domain-containing protein</fullName>
    </recommendedName>
</protein>
<gene>
    <name evidence="9" type="ORF">METZ01_LOCUS184407</name>
</gene>
<feature type="transmembrane region" description="Helical" evidence="7">
    <location>
        <begin position="357"/>
        <end position="377"/>
    </location>
</feature>